<name>A0ABU5IF03_9BURK</name>
<protein>
    <submittedName>
        <fullName evidence="1">Uncharacterized protein</fullName>
    </submittedName>
</protein>
<keyword evidence="2" id="KW-1185">Reference proteome</keyword>
<sequence length="84" mass="8828">MQTTFADTILNISVTGALVRLELGTVAPTATQDGKQELTTTATQQVVMPLEGFVRAFGMQETVIKKLIADGVLKAQPAPAQAAN</sequence>
<organism evidence="1 2">
    <name type="scientific">Azohydromonas lata</name>
    <dbReference type="NCBI Taxonomy" id="45677"/>
    <lineage>
        <taxon>Bacteria</taxon>
        <taxon>Pseudomonadati</taxon>
        <taxon>Pseudomonadota</taxon>
        <taxon>Betaproteobacteria</taxon>
        <taxon>Burkholderiales</taxon>
        <taxon>Sphaerotilaceae</taxon>
        <taxon>Azohydromonas</taxon>
    </lineage>
</organism>
<accession>A0ABU5IF03</accession>
<reference evidence="1 2" key="1">
    <citation type="submission" date="2023-11" db="EMBL/GenBank/DDBJ databases">
        <title>Draft genome of Azohydromonas lata strain H1 (DSM1123), a polyhydroxyalkanoate producer.</title>
        <authorList>
            <person name="Traversa D."/>
            <person name="D'Addabbo P."/>
            <person name="Pazzani C."/>
            <person name="Manzari C."/>
            <person name="Chiara M."/>
            <person name="Scrascia M."/>
        </authorList>
    </citation>
    <scope>NUCLEOTIDE SEQUENCE [LARGE SCALE GENOMIC DNA]</scope>
    <source>
        <strain evidence="1 2">H1</strain>
    </source>
</reference>
<dbReference type="EMBL" id="JAXOJX010000021">
    <property type="protein sequence ID" value="MDZ5457705.1"/>
    <property type="molecule type" value="Genomic_DNA"/>
</dbReference>
<dbReference type="RefSeq" id="WP_066338215.1">
    <property type="nucleotide sequence ID" value="NZ_JAXOJX010000021.1"/>
</dbReference>
<dbReference type="Proteomes" id="UP001293718">
    <property type="component" value="Unassembled WGS sequence"/>
</dbReference>
<gene>
    <name evidence="1" type="ORF">SM757_14090</name>
</gene>
<comment type="caution">
    <text evidence="1">The sequence shown here is derived from an EMBL/GenBank/DDBJ whole genome shotgun (WGS) entry which is preliminary data.</text>
</comment>
<evidence type="ECO:0000313" key="2">
    <source>
        <dbReference type="Proteomes" id="UP001293718"/>
    </source>
</evidence>
<proteinExistence type="predicted"/>
<evidence type="ECO:0000313" key="1">
    <source>
        <dbReference type="EMBL" id="MDZ5457705.1"/>
    </source>
</evidence>